<dbReference type="SUPFAM" id="SSF57756">
    <property type="entry name" value="Retrovirus zinc finger-like domains"/>
    <property type="match status" value="1"/>
</dbReference>
<evidence type="ECO:0000256" key="1">
    <source>
        <dbReference type="PROSITE-ProRule" id="PRU00047"/>
    </source>
</evidence>
<evidence type="ECO:0000256" key="2">
    <source>
        <dbReference type="SAM" id="MobiDB-lite"/>
    </source>
</evidence>
<feature type="region of interest" description="Disordered" evidence="2">
    <location>
        <begin position="271"/>
        <end position="296"/>
    </location>
</feature>
<evidence type="ECO:0000313" key="4">
    <source>
        <dbReference type="EMBL" id="CAI3986942.1"/>
    </source>
</evidence>
<dbReference type="EMBL" id="CAMXCT020001118">
    <property type="protein sequence ID" value="CAL1140317.1"/>
    <property type="molecule type" value="Genomic_DNA"/>
</dbReference>
<dbReference type="PROSITE" id="PS50158">
    <property type="entry name" value="ZF_CCHC"/>
    <property type="match status" value="1"/>
</dbReference>
<reference evidence="5" key="2">
    <citation type="submission" date="2024-04" db="EMBL/GenBank/DDBJ databases">
        <authorList>
            <person name="Chen Y."/>
            <person name="Shah S."/>
            <person name="Dougan E. K."/>
            <person name="Thang M."/>
            <person name="Chan C."/>
        </authorList>
    </citation>
    <scope>NUCLEOTIDE SEQUENCE [LARGE SCALE GENOMIC DNA]</scope>
</reference>
<name>A0A9P1C7H2_9DINO</name>
<dbReference type="OrthoDB" id="432086at2759"/>
<dbReference type="InterPro" id="IPR001878">
    <property type="entry name" value="Znf_CCHC"/>
</dbReference>
<feature type="compositionally biased region" description="Basic and acidic residues" evidence="2">
    <location>
        <begin position="244"/>
        <end position="258"/>
    </location>
</feature>
<feature type="domain" description="CCHC-type" evidence="3">
    <location>
        <begin position="377"/>
        <end position="391"/>
    </location>
</feature>
<evidence type="ECO:0000313" key="5">
    <source>
        <dbReference type="EMBL" id="CAL1140317.1"/>
    </source>
</evidence>
<keyword evidence="1" id="KW-0863">Zinc-finger</keyword>
<dbReference type="EMBL" id="CAMXCT010001118">
    <property type="protein sequence ID" value="CAI3986942.1"/>
    <property type="molecule type" value="Genomic_DNA"/>
</dbReference>
<keyword evidence="7" id="KW-1185">Reference proteome</keyword>
<keyword evidence="1" id="KW-0479">Metal-binding</keyword>
<comment type="caution">
    <text evidence="4">The sequence shown here is derived from an EMBL/GenBank/DDBJ whole genome shotgun (WGS) entry which is preliminary data.</text>
</comment>
<evidence type="ECO:0000313" key="7">
    <source>
        <dbReference type="Proteomes" id="UP001152797"/>
    </source>
</evidence>
<reference evidence="4" key="1">
    <citation type="submission" date="2022-10" db="EMBL/GenBank/DDBJ databases">
        <authorList>
            <person name="Chen Y."/>
            <person name="Dougan E. K."/>
            <person name="Chan C."/>
            <person name="Rhodes N."/>
            <person name="Thang M."/>
        </authorList>
    </citation>
    <scope>NUCLEOTIDE SEQUENCE</scope>
</reference>
<proteinExistence type="predicted"/>
<dbReference type="EMBL" id="CAMXCT030001118">
    <property type="protein sequence ID" value="CAL4774254.1"/>
    <property type="molecule type" value="Genomic_DNA"/>
</dbReference>
<dbReference type="Proteomes" id="UP001152797">
    <property type="component" value="Unassembled WGS sequence"/>
</dbReference>
<feature type="region of interest" description="Disordered" evidence="2">
    <location>
        <begin position="320"/>
        <end position="366"/>
    </location>
</feature>
<evidence type="ECO:0000259" key="3">
    <source>
        <dbReference type="PROSITE" id="PS50158"/>
    </source>
</evidence>
<organism evidence="4">
    <name type="scientific">Cladocopium goreaui</name>
    <dbReference type="NCBI Taxonomy" id="2562237"/>
    <lineage>
        <taxon>Eukaryota</taxon>
        <taxon>Sar</taxon>
        <taxon>Alveolata</taxon>
        <taxon>Dinophyceae</taxon>
        <taxon>Suessiales</taxon>
        <taxon>Symbiodiniaceae</taxon>
        <taxon>Cladocopium</taxon>
    </lineage>
</organism>
<dbReference type="GO" id="GO:0008270">
    <property type="term" value="F:zinc ion binding"/>
    <property type="evidence" value="ECO:0007669"/>
    <property type="project" value="UniProtKB-KW"/>
</dbReference>
<dbReference type="AlphaFoldDB" id="A0A9P1C7H2"/>
<feature type="region of interest" description="Disordered" evidence="2">
    <location>
        <begin position="238"/>
        <end position="258"/>
    </location>
</feature>
<keyword evidence="1" id="KW-0862">Zinc</keyword>
<dbReference type="InterPro" id="IPR036875">
    <property type="entry name" value="Znf_CCHC_sf"/>
</dbReference>
<sequence length="644" mass="70907">MSGLAFDSDVPLEYEEDTMEEESLALPREQPLMVNLMVEETMVVKLLQQLVVATAFLPVKVVEDHDFKHEAEVEIRRCAPCSSFRRRCGTRSLLLAPLPKTFAAMVFDYSSEFLPRNEQALRAREQLRGEAELELPEVPDTRYPEESRVIKLLDGLRLDERATLALLLAAGNKYEMKAVLDAIKIQYPAGMSITGLPTLKAAHLKKLGGGSQRRVQHQRRSGAWHAGAWHADADESWDYEAEEHETQQYDETEHAAEDQHEAAYGDVEYDEEDVDGGDATTAEPEHGAQTAGSSSDALSAVVEALTVTSKRLAEITKSRGFYQDKGKNPSKSGGKSKGKSKGADKGRSKGKGKGKPGPTPSKGNFAKQRNMIDDSLCLGCSQPGHWLRDCPYVSTFSAQVTTAGSVLDADGYVVDHASWMVNCTPAVSEHGALEKKECDLPVFDIHPNFDMVHAEPIIFESIAVSKNEHVHVESVVHESNAVFAYDMVPQHDMIPQHDMVFEDEQFFQNVSLIQSIEVPKDFKVFPNDPIESNALVINLNPMPIYKNPQILLQSVLDVEGSTMIADTGCQRKVAGFRWHGIQQENIKSLKAVQFGDACTFSFRPHEGMPATMRLAYPAGLGGAAVALGASPVERDAPALFRSSI</sequence>
<evidence type="ECO:0000313" key="6">
    <source>
        <dbReference type="EMBL" id="CAL4774254.1"/>
    </source>
</evidence>
<gene>
    <name evidence="4" type="ORF">C1SCF055_LOCUS14254</name>
</gene>
<protein>
    <submittedName>
        <fullName evidence="6">Retrovirus-related Pol polyprotein from transposon TNT 1-94</fullName>
    </submittedName>
</protein>
<accession>A0A9P1C7H2</accession>
<dbReference type="GO" id="GO:0003676">
    <property type="term" value="F:nucleic acid binding"/>
    <property type="evidence" value="ECO:0007669"/>
    <property type="project" value="InterPro"/>
</dbReference>